<evidence type="ECO:0000313" key="2">
    <source>
        <dbReference type="EMBL" id="CAK0774053.1"/>
    </source>
</evidence>
<proteinExistence type="predicted"/>
<evidence type="ECO:0000313" key="3">
    <source>
        <dbReference type="Proteomes" id="UP001314263"/>
    </source>
</evidence>
<dbReference type="AlphaFoldDB" id="A0AAV1I1M0"/>
<feature type="chain" id="PRO_5043696006" description="Extracellular protein" evidence="1">
    <location>
        <begin position="23"/>
        <end position="229"/>
    </location>
</feature>
<organism evidence="2 3">
    <name type="scientific">Coccomyxa viridis</name>
    <dbReference type="NCBI Taxonomy" id="1274662"/>
    <lineage>
        <taxon>Eukaryota</taxon>
        <taxon>Viridiplantae</taxon>
        <taxon>Chlorophyta</taxon>
        <taxon>core chlorophytes</taxon>
        <taxon>Trebouxiophyceae</taxon>
        <taxon>Trebouxiophyceae incertae sedis</taxon>
        <taxon>Coccomyxaceae</taxon>
        <taxon>Coccomyxa</taxon>
    </lineage>
</organism>
<evidence type="ECO:0008006" key="4">
    <source>
        <dbReference type="Google" id="ProtNLM"/>
    </source>
</evidence>
<dbReference type="Proteomes" id="UP001314263">
    <property type="component" value="Unassembled WGS sequence"/>
</dbReference>
<gene>
    <name evidence="2" type="ORF">CVIRNUC_004129</name>
</gene>
<protein>
    <recommendedName>
        <fullName evidence="4">Extracellular protein</fullName>
    </recommendedName>
</protein>
<accession>A0AAV1I1M0</accession>
<evidence type="ECO:0000256" key="1">
    <source>
        <dbReference type="SAM" id="SignalP"/>
    </source>
</evidence>
<reference evidence="2 3" key="1">
    <citation type="submission" date="2023-10" db="EMBL/GenBank/DDBJ databases">
        <authorList>
            <person name="Maclean D."/>
            <person name="Macfadyen A."/>
        </authorList>
    </citation>
    <scope>NUCLEOTIDE SEQUENCE [LARGE SCALE GENOMIC DNA]</scope>
</reference>
<comment type="caution">
    <text evidence="2">The sequence shown here is derived from an EMBL/GenBank/DDBJ whole genome shotgun (WGS) entry which is preliminary data.</text>
</comment>
<keyword evidence="1" id="KW-0732">Signal</keyword>
<name>A0AAV1I1M0_9CHLO</name>
<dbReference type="EMBL" id="CAUYUE010000005">
    <property type="protein sequence ID" value="CAK0774053.1"/>
    <property type="molecule type" value="Genomic_DNA"/>
</dbReference>
<sequence length="229" mass="23226">MKFQRSLVVAPLLALLAVAAVADSNVDLPVATQGTEQWAGVVAKAMSAGGRNQDESLQALSSFQEKVFSKIAKTSKEFDALKSGDAAGFLAEVMSNAVSITAPVFFASSTNLFQETIAAITFGFSGVSVAPCAIPITPLGVGVFPSGVNIQPEGFNIVPTGVNVQPQGASIGPNLIVIGPYDTTVAGQGLNIAPTLIVVAPVKTVVNPVGPLAITDTLVSVTVPALPGP</sequence>
<feature type="signal peptide" evidence="1">
    <location>
        <begin position="1"/>
        <end position="22"/>
    </location>
</feature>
<keyword evidence="3" id="KW-1185">Reference proteome</keyword>